<evidence type="ECO:0000313" key="2">
    <source>
        <dbReference type="EMBL" id="RDI76076.1"/>
    </source>
</evidence>
<accession>A0A7M2Z0X1</accession>
<dbReference type="AlphaFoldDB" id="A0A7M2Z0X1"/>
<dbReference type="SUPFAM" id="SSF51735">
    <property type="entry name" value="NAD(P)-binding Rossmann-fold domains"/>
    <property type="match status" value="1"/>
</dbReference>
<organism evidence="2 3">
    <name type="scientific">Gaiella occulta</name>
    <dbReference type="NCBI Taxonomy" id="1002870"/>
    <lineage>
        <taxon>Bacteria</taxon>
        <taxon>Bacillati</taxon>
        <taxon>Actinomycetota</taxon>
        <taxon>Thermoleophilia</taxon>
        <taxon>Gaiellales</taxon>
        <taxon>Gaiellaceae</taxon>
        <taxon>Gaiella</taxon>
    </lineage>
</organism>
<dbReference type="EMBL" id="QQZY01000001">
    <property type="protein sequence ID" value="RDI76076.1"/>
    <property type="molecule type" value="Genomic_DNA"/>
</dbReference>
<dbReference type="Pfam" id="PF13561">
    <property type="entry name" value="adh_short_C2"/>
    <property type="match status" value="1"/>
</dbReference>
<dbReference type="Proteomes" id="UP000254134">
    <property type="component" value="Unassembled WGS sequence"/>
</dbReference>
<dbReference type="RefSeq" id="WP_181813297.1">
    <property type="nucleotide sequence ID" value="NZ_QQZY01000001.1"/>
</dbReference>
<gene>
    <name evidence="2" type="ORF">Gocc_0495</name>
</gene>
<dbReference type="Gene3D" id="3.40.50.720">
    <property type="entry name" value="NAD(P)-binding Rossmann-like Domain"/>
    <property type="match status" value="1"/>
</dbReference>
<dbReference type="GO" id="GO:0016491">
    <property type="term" value="F:oxidoreductase activity"/>
    <property type="evidence" value="ECO:0007669"/>
    <property type="project" value="UniProtKB-KW"/>
</dbReference>
<dbReference type="InterPro" id="IPR002347">
    <property type="entry name" value="SDR_fam"/>
</dbReference>
<evidence type="ECO:0000313" key="3">
    <source>
        <dbReference type="Proteomes" id="UP000254134"/>
    </source>
</evidence>
<reference evidence="2 3" key="1">
    <citation type="submission" date="2018-07" db="EMBL/GenBank/DDBJ databases">
        <title>High-quality-draft genome sequence of Gaiella occulta.</title>
        <authorList>
            <person name="Severino R."/>
            <person name="Froufe H.J.C."/>
            <person name="Rainey F.A."/>
            <person name="Barroso C."/>
            <person name="Albuquerque L."/>
            <person name="Lobo-Da-Cunha A."/>
            <person name="Da Costa M.S."/>
            <person name="Egas C."/>
        </authorList>
    </citation>
    <scope>NUCLEOTIDE SEQUENCE [LARGE SCALE GENOMIC DNA]</scope>
    <source>
        <strain evidence="2 3">F2-233</strain>
    </source>
</reference>
<evidence type="ECO:0000256" key="1">
    <source>
        <dbReference type="ARBA" id="ARBA00023002"/>
    </source>
</evidence>
<name>A0A7M2Z0X1_9ACTN</name>
<dbReference type="PANTHER" id="PTHR42898:SF6">
    <property type="entry name" value="NADP-DEPENDENT MANNITOL DEHYDROGENASE"/>
    <property type="match status" value="1"/>
</dbReference>
<protein>
    <submittedName>
        <fullName evidence="2">Enoyl-(Acyl carrier protein) reductase</fullName>
    </submittedName>
</protein>
<keyword evidence="1" id="KW-0560">Oxidoreductase</keyword>
<reference evidence="3" key="2">
    <citation type="journal article" date="2019" name="MicrobiologyOpen">
        <title>High-quality draft genome sequence of Gaiella occulta isolated from a 150 meter deep mineral water borehole and comparison with the genome sequences of other deep-branching lineages of the phylum Actinobacteria.</title>
        <authorList>
            <person name="Severino R."/>
            <person name="Froufe H.J.C."/>
            <person name="Barroso C."/>
            <person name="Albuquerque L."/>
            <person name="Lobo-da-Cunha A."/>
            <person name="da Costa M.S."/>
            <person name="Egas C."/>
        </authorList>
    </citation>
    <scope>NUCLEOTIDE SEQUENCE [LARGE SCALE GENOMIC DNA]</scope>
    <source>
        <strain evidence="3">F2-233</strain>
    </source>
</reference>
<proteinExistence type="predicted"/>
<keyword evidence="3" id="KW-1185">Reference proteome</keyword>
<comment type="caution">
    <text evidence="2">The sequence shown here is derived from an EMBL/GenBank/DDBJ whole genome shotgun (WGS) entry which is preliminary data.</text>
</comment>
<sequence length="73" mass="7667">MRLNVVAPGAIDTARFNDWMTDPAAREHMVSLHPLGRVGAAEEVATMVAFLCSDAASYMTGAVVPVDGGYTLA</sequence>
<dbReference type="InterPro" id="IPR045000">
    <property type="entry name" value="TR"/>
</dbReference>
<dbReference type="PANTHER" id="PTHR42898">
    <property type="entry name" value="TROPINONE REDUCTASE"/>
    <property type="match status" value="1"/>
</dbReference>
<dbReference type="InterPro" id="IPR036291">
    <property type="entry name" value="NAD(P)-bd_dom_sf"/>
</dbReference>